<dbReference type="AlphaFoldDB" id="A0AAV1TDL3"/>
<evidence type="ECO:0000259" key="3">
    <source>
        <dbReference type="PROSITE" id="PS50158"/>
    </source>
</evidence>
<dbReference type="InterPro" id="IPR036875">
    <property type="entry name" value="Znf_CCHC_sf"/>
</dbReference>
<dbReference type="GO" id="GO:0008270">
    <property type="term" value="F:zinc ion binding"/>
    <property type="evidence" value="ECO:0007669"/>
    <property type="project" value="UniProtKB-KW"/>
</dbReference>
<keyword evidence="1" id="KW-0479">Metal-binding</keyword>
<dbReference type="SUPFAM" id="SSF57756">
    <property type="entry name" value="Retrovirus zinc finger-like domains"/>
    <property type="match status" value="1"/>
</dbReference>
<dbReference type="InterPro" id="IPR001878">
    <property type="entry name" value="Znf_CCHC"/>
</dbReference>
<evidence type="ECO:0000313" key="5">
    <source>
        <dbReference type="Proteomes" id="UP001162060"/>
    </source>
</evidence>
<feature type="region of interest" description="Disordered" evidence="2">
    <location>
        <begin position="28"/>
        <end position="67"/>
    </location>
</feature>
<evidence type="ECO:0000256" key="1">
    <source>
        <dbReference type="PROSITE-ProRule" id="PRU00047"/>
    </source>
</evidence>
<accession>A0AAV1TDL3</accession>
<feature type="domain" description="CCHC-type" evidence="3">
    <location>
        <begin position="10"/>
        <end position="23"/>
    </location>
</feature>
<reference evidence="4" key="1">
    <citation type="submission" date="2024-01" db="EMBL/GenBank/DDBJ databases">
        <authorList>
            <person name="Webb A."/>
        </authorList>
    </citation>
    <scope>NUCLEOTIDE SEQUENCE</scope>
    <source>
        <strain evidence="4">Pm1</strain>
    </source>
</reference>
<proteinExistence type="predicted"/>
<evidence type="ECO:0000313" key="4">
    <source>
        <dbReference type="EMBL" id="CAK7918145.1"/>
    </source>
</evidence>
<protein>
    <recommendedName>
        <fullName evidence="3">CCHC-type domain-containing protein</fullName>
    </recommendedName>
</protein>
<keyword evidence="1" id="KW-0862">Zinc</keyword>
<dbReference type="EMBL" id="CAKLBY020000047">
    <property type="protein sequence ID" value="CAK7918145.1"/>
    <property type="molecule type" value="Genomic_DNA"/>
</dbReference>
<comment type="caution">
    <text evidence="4">The sequence shown here is derived from an EMBL/GenBank/DDBJ whole genome shotgun (WGS) entry which is preliminary data.</text>
</comment>
<dbReference type="PROSITE" id="PS50158">
    <property type="entry name" value="ZF_CCHC"/>
    <property type="match status" value="1"/>
</dbReference>
<gene>
    <name evidence="4" type="ORF">PM001_LOCUS5734</name>
</gene>
<sequence length="67" mass="6859">MDLGNADVICYHCGKRGHVKARCYAKVAAGAKAPSKKASYQKGDGKNRARRTGSSSTTSGSGNAGAQ</sequence>
<dbReference type="GO" id="GO:0003676">
    <property type="term" value="F:nucleic acid binding"/>
    <property type="evidence" value="ECO:0007669"/>
    <property type="project" value="InterPro"/>
</dbReference>
<dbReference type="Proteomes" id="UP001162060">
    <property type="component" value="Unassembled WGS sequence"/>
</dbReference>
<feature type="compositionally biased region" description="Low complexity" evidence="2">
    <location>
        <begin position="52"/>
        <end position="67"/>
    </location>
</feature>
<keyword evidence="1" id="KW-0863">Zinc-finger</keyword>
<name>A0AAV1TDL3_9STRA</name>
<feature type="compositionally biased region" description="Low complexity" evidence="2">
    <location>
        <begin position="28"/>
        <end position="38"/>
    </location>
</feature>
<organism evidence="4 5">
    <name type="scientific">Peronospora matthiolae</name>
    <dbReference type="NCBI Taxonomy" id="2874970"/>
    <lineage>
        <taxon>Eukaryota</taxon>
        <taxon>Sar</taxon>
        <taxon>Stramenopiles</taxon>
        <taxon>Oomycota</taxon>
        <taxon>Peronosporomycetes</taxon>
        <taxon>Peronosporales</taxon>
        <taxon>Peronosporaceae</taxon>
        <taxon>Peronospora</taxon>
    </lineage>
</organism>
<evidence type="ECO:0000256" key="2">
    <source>
        <dbReference type="SAM" id="MobiDB-lite"/>
    </source>
</evidence>